<dbReference type="InterPro" id="IPR035401">
    <property type="entry name" value="Urocanase_C"/>
</dbReference>
<feature type="region of interest" description="Disordered" evidence="11">
    <location>
        <begin position="1"/>
        <end position="43"/>
    </location>
</feature>
<feature type="compositionally biased region" description="Polar residues" evidence="11">
    <location>
        <begin position="1"/>
        <end position="25"/>
    </location>
</feature>
<dbReference type="Pfam" id="PF17392">
    <property type="entry name" value="Urocanase_C"/>
    <property type="match status" value="1"/>
</dbReference>
<keyword evidence="6 10" id="KW-0456">Lyase</keyword>
<feature type="binding site" evidence="10">
    <location>
        <begin position="296"/>
        <end position="297"/>
    </location>
    <ligand>
        <name>NAD(+)</name>
        <dbReference type="ChEBI" id="CHEBI:57540"/>
    </ligand>
</feature>
<feature type="active site" evidence="10">
    <location>
        <position position="433"/>
    </location>
</feature>
<evidence type="ECO:0000256" key="10">
    <source>
        <dbReference type="HAMAP-Rule" id="MF_00577"/>
    </source>
</evidence>
<comment type="cofactor">
    <cofactor evidence="10">
        <name>NAD(+)</name>
        <dbReference type="ChEBI" id="CHEBI:57540"/>
    </cofactor>
    <text evidence="10">Binds 1 NAD(+) per subunit.</text>
</comment>
<evidence type="ECO:0000256" key="2">
    <source>
        <dbReference type="ARBA" id="ARBA00007578"/>
    </source>
</evidence>
<feature type="binding site" evidence="10">
    <location>
        <begin position="286"/>
        <end position="290"/>
    </location>
    <ligand>
        <name>NAD(+)</name>
        <dbReference type="ChEBI" id="CHEBI:57540"/>
    </ligand>
</feature>
<comment type="subcellular location">
    <subcellularLocation>
        <location evidence="10">Cytoplasm</location>
    </subcellularLocation>
</comment>
<comment type="pathway">
    <text evidence="1 10">Amino-acid degradation; L-histidine degradation into L-glutamate; N-formimidoyl-L-glutamate from L-histidine: step 2/3.</text>
</comment>
<feature type="domain" description="Urocanase N-terminal" evidence="13">
    <location>
        <begin position="35"/>
        <end position="160"/>
    </location>
</feature>
<evidence type="ECO:0000256" key="11">
    <source>
        <dbReference type="SAM" id="MobiDB-lite"/>
    </source>
</evidence>
<reference evidence="15 16" key="1">
    <citation type="submission" date="2019-02" db="EMBL/GenBank/DDBJ databases">
        <title>Deep-cultivation of Planctomycetes and their phenomic and genomic characterization uncovers novel biology.</title>
        <authorList>
            <person name="Wiegand S."/>
            <person name="Jogler M."/>
            <person name="Boedeker C."/>
            <person name="Pinto D."/>
            <person name="Vollmers J."/>
            <person name="Rivas-Marin E."/>
            <person name="Kohn T."/>
            <person name="Peeters S.H."/>
            <person name="Heuer A."/>
            <person name="Rast P."/>
            <person name="Oberbeckmann S."/>
            <person name="Bunk B."/>
            <person name="Jeske O."/>
            <person name="Meyerdierks A."/>
            <person name="Storesund J.E."/>
            <person name="Kallscheuer N."/>
            <person name="Luecker S."/>
            <person name="Lage O.M."/>
            <person name="Pohl T."/>
            <person name="Merkel B.J."/>
            <person name="Hornburger P."/>
            <person name="Mueller R.-W."/>
            <person name="Bruemmer F."/>
            <person name="Labrenz M."/>
            <person name="Spormann A.M."/>
            <person name="Op den Camp H."/>
            <person name="Overmann J."/>
            <person name="Amann R."/>
            <person name="Jetten M.S.M."/>
            <person name="Mascher T."/>
            <person name="Medema M.H."/>
            <person name="Devos D.P."/>
            <person name="Kaster A.-K."/>
            <person name="Ovreas L."/>
            <person name="Rohde M."/>
            <person name="Galperin M.Y."/>
            <person name="Jogler C."/>
        </authorList>
    </citation>
    <scope>NUCLEOTIDE SEQUENCE [LARGE SCALE GENOMIC DNA]</scope>
    <source>
        <strain evidence="15 16">Pla163</strain>
    </source>
</reference>
<dbReference type="OrthoDB" id="9764874at2"/>
<dbReference type="NCBIfam" id="TIGR01228">
    <property type="entry name" value="hutU"/>
    <property type="match status" value="1"/>
</dbReference>
<dbReference type="Pfam" id="PF17391">
    <property type="entry name" value="Urocanase_N"/>
    <property type="match status" value="1"/>
</dbReference>
<evidence type="ECO:0000259" key="13">
    <source>
        <dbReference type="Pfam" id="PF17391"/>
    </source>
</evidence>
<dbReference type="PANTHER" id="PTHR12216">
    <property type="entry name" value="UROCANATE HYDRATASE"/>
    <property type="match status" value="1"/>
</dbReference>
<dbReference type="InterPro" id="IPR055351">
    <property type="entry name" value="Urocanase"/>
</dbReference>
<dbReference type="InterPro" id="IPR023637">
    <property type="entry name" value="Urocanase-like"/>
</dbReference>
<comment type="similarity">
    <text evidence="2 10">Belongs to the urocanase family.</text>
</comment>
<keyword evidence="5 10" id="KW-0520">NAD</keyword>
<dbReference type="GO" id="GO:0019556">
    <property type="term" value="P:L-histidine catabolic process to glutamate and formamide"/>
    <property type="evidence" value="ECO:0007669"/>
    <property type="project" value="UniProtKB-UniPathway"/>
</dbReference>
<evidence type="ECO:0000313" key="16">
    <source>
        <dbReference type="Proteomes" id="UP000319342"/>
    </source>
</evidence>
<feature type="binding site" evidence="10">
    <location>
        <begin position="199"/>
        <end position="201"/>
    </location>
    <ligand>
        <name>NAD(+)</name>
        <dbReference type="ChEBI" id="CHEBI:57540"/>
    </ligand>
</feature>
<dbReference type="InterPro" id="IPR038364">
    <property type="entry name" value="Urocanase_central_sf"/>
</dbReference>
<keyword evidence="4 10" id="KW-0369">Histidine metabolism</keyword>
<gene>
    <name evidence="10 15" type="primary">hutU</name>
    <name evidence="15" type="ORF">Pla163_27190</name>
</gene>
<dbReference type="NCBIfam" id="NF003820">
    <property type="entry name" value="PRK05414.1"/>
    <property type="match status" value="1"/>
</dbReference>
<proteinExistence type="inferred from homology"/>
<sequence>MTPESTTDVTSEPTTVRSTDLSEQTPLHIVPGPQRAPRGSERRCKSWKAEAALRMLLNNLDDEVAEEPEKLIVYGGSGKAARDWDCLRSIVTTLERLEPDETLLVQSGKPVGVFRTTEDAPRVLIANSNLVGNWANWEHFRKLEAEGKMMFGQMTAGSWIYIGSQGIVQGTYETFAAAAKKHFGGDLRGRLVVTAGLGGMGGAQPLAATMNNAVCLAAEVDPKRIEKRLETRYTDEMMTDVDAAIDRALELKAKGEARSIGVVCNAVELLERMIARDIVPDILTDQTSAHDPLGGYVPRDMALSDAFALRESDPDEYQRRSFATMVDHVKAMNELQRRGADTFDYGNNLRGHAQEAGLENAFEFEGFVPKYVRPLFCEGKGPFRWAALSGDPQDIAVTDRIVRELFPHDTALLRWLDMAAERIEFQGLPARICWLGYGDRAKAGLAFNEAVRRGEISAPLAIGRDHLDCGSVASPNRETEAMKDGTDAVADWPLLNCMLNVASGAAWVSFHHGGGVGMGYSLHCGQVSVADGTPQAQAALERVLTNDCGTGVMRHADAGYEEAIDCARERHIDLPMIDGAGH</sequence>
<dbReference type="PROSITE" id="PS01233">
    <property type="entry name" value="UROCANASE"/>
    <property type="match status" value="1"/>
</dbReference>
<dbReference type="InterPro" id="IPR035085">
    <property type="entry name" value="Urocanase_Rossmann-like"/>
</dbReference>
<feature type="binding site" evidence="10">
    <location>
        <begin position="265"/>
        <end position="266"/>
    </location>
    <ligand>
        <name>NAD(+)</name>
        <dbReference type="ChEBI" id="CHEBI:57540"/>
    </ligand>
</feature>
<feature type="domain" description="Urocanase Rossmann-like" evidence="12">
    <location>
        <begin position="163"/>
        <end position="371"/>
    </location>
</feature>
<feature type="binding site" evidence="10">
    <location>
        <position position="219"/>
    </location>
    <ligand>
        <name>NAD(+)</name>
        <dbReference type="ChEBI" id="CHEBI:57540"/>
    </ligand>
</feature>
<evidence type="ECO:0000256" key="1">
    <source>
        <dbReference type="ARBA" id="ARBA00004794"/>
    </source>
</evidence>
<comment type="catalytic activity">
    <reaction evidence="8 10">
        <text>4-imidazolone-5-propanoate = trans-urocanate + H2O</text>
        <dbReference type="Rhea" id="RHEA:13101"/>
        <dbReference type="ChEBI" id="CHEBI:15377"/>
        <dbReference type="ChEBI" id="CHEBI:17771"/>
        <dbReference type="ChEBI" id="CHEBI:77893"/>
        <dbReference type="EC" id="4.2.1.49"/>
    </reaction>
</comment>
<dbReference type="EMBL" id="CP036290">
    <property type="protein sequence ID" value="QDU85587.1"/>
    <property type="molecule type" value="Genomic_DNA"/>
</dbReference>
<feature type="binding site" evidence="10">
    <location>
        <position position="345"/>
    </location>
    <ligand>
        <name>NAD(+)</name>
        <dbReference type="ChEBI" id="CHEBI:57540"/>
    </ligand>
</feature>
<dbReference type="GO" id="GO:0016153">
    <property type="term" value="F:urocanate hydratase activity"/>
    <property type="evidence" value="ECO:0007669"/>
    <property type="project" value="UniProtKB-UniRule"/>
</dbReference>
<dbReference type="InterPro" id="IPR023636">
    <property type="entry name" value="Urocanase_CS"/>
</dbReference>
<dbReference type="UniPathway" id="UPA00379">
    <property type="reaction ID" value="UER00550"/>
</dbReference>
<dbReference type="Proteomes" id="UP000319342">
    <property type="component" value="Chromosome"/>
</dbReference>
<dbReference type="RefSeq" id="WP_145189214.1">
    <property type="nucleotide sequence ID" value="NZ_CP036290.1"/>
</dbReference>
<keyword evidence="16" id="KW-1185">Reference proteome</keyword>
<dbReference type="GO" id="GO:0005737">
    <property type="term" value="C:cytoplasm"/>
    <property type="evidence" value="ECO:0007669"/>
    <property type="project" value="UniProtKB-SubCell"/>
</dbReference>
<dbReference type="EC" id="4.2.1.49" evidence="3 10"/>
<dbReference type="AlphaFoldDB" id="A0A518D2A1"/>
<organism evidence="15 16">
    <name type="scientific">Rohdeia mirabilis</name>
    <dbReference type="NCBI Taxonomy" id="2528008"/>
    <lineage>
        <taxon>Bacteria</taxon>
        <taxon>Pseudomonadati</taxon>
        <taxon>Planctomycetota</taxon>
        <taxon>Planctomycetia</taxon>
        <taxon>Planctomycetia incertae sedis</taxon>
        <taxon>Rohdeia</taxon>
    </lineage>
</organism>
<dbReference type="HAMAP" id="MF_00577">
    <property type="entry name" value="HutU"/>
    <property type="match status" value="1"/>
</dbReference>
<dbReference type="InterPro" id="IPR035400">
    <property type="entry name" value="Urocanase_N"/>
</dbReference>
<evidence type="ECO:0000256" key="5">
    <source>
        <dbReference type="ARBA" id="ARBA00023027"/>
    </source>
</evidence>
<feature type="binding site" evidence="10">
    <location>
        <position position="153"/>
    </location>
    <ligand>
        <name>NAD(+)</name>
        <dbReference type="ChEBI" id="CHEBI:57540"/>
    </ligand>
</feature>
<dbReference type="FunFam" id="3.40.50.10730:FF:000001">
    <property type="entry name" value="Urocanate hydratase"/>
    <property type="match status" value="1"/>
</dbReference>
<feature type="binding site" evidence="10">
    <location>
        <begin position="75"/>
        <end position="76"/>
    </location>
    <ligand>
        <name>NAD(+)</name>
        <dbReference type="ChEBI" id="CHEBI:57540"/>
    </ligand>
</feature>
<name>A0A518D2A1_9BACT</name>
<evidence type="ECO:0000256" key="7">
    <source>
        <dbReference type="ARBA" id="ARBA00031640"/>
    </source>
</evidence>
<evidence type="ECO:0000259" key="14">
    <source>
        <dbReference type="Pfam" id="PF17392"/>
    </source>
</evidence>
<evidence type="ECO:0000259" key="12">
    <source>
        <dbReference type="Pfam" id="PF01175"/>
    </source>
</evidence>
<evidence type="ECO:0000256" key="9">
    <source>
        <dbReference type="ARBA" id="ARBA00056569"/>
    </source>
</evidence>
<evidence type="ECO:0000313" key="15">
    <source>
        <dbReference type="EMBL" id="QDU85587.1"/>
    </source>
</evidence>
<comment type="function">
    <text evidence="9 10">Catalyzes the conversion of urocanate to 4-imidazolone-5-propionate.</text>
</comment>
<feature type="binding site" evidence="10">
    <location>
        <position position="224"/>
    </location>
    <ligand>
        <name>NAD(+)</name>
        <dbReference type="ChEBI" id="CHEBI:57540"/>
    </ligand>
</feature>
<accession>A0A518D2A1</accession>
<dbReference type="PANTHER" id="PTHR12216:SF4">
    <property type="entry name" value="UROCANATE HYDRATASE"/>
    <property type="match status" value="1"/>
</dbReference>
<feature type="domain" description="Urocanase C-terminal" evidence="14">
    <location>
        <begin position="374"/>
        <end position="568"/>
    </location>
</feature>
<keyword evidence="10" id="KW-0963">Cytoplasm</keyword>
<dbReference type="Gene3D" id="3.40.1770.10">
    <property type="entry name" value="Urocanase superfamily"/>
    <property type="match status" value="1"/>
</dbReference>
<dbReference type="Gene3D" id="3.40.50.10730">
    <property type="entry name" value="Urocanase like domains"/>
    <property type="match status" value="1"/>
</dbReference>
<evidence type="ECO:0000256" key="3">
    <source>
        <dbReference type="ARBA" id="ARBA00011992"/>
    </source>
</evidence>
<dbReference type="GO" id="GO:0019557">
    <property type="term" value="P:L-histidine catabolic process to glutamate and formate"/>
    <property type="evidence" value="ECO:0007669"/>
    <property type="project" value="UniProtKB-UniPathway"/>
</dbReference>
<protein>
    <recommendedName>
        <fullName evidence="3 10">Urocanate hydratase</fullName>
        <shortName evidence="10">Urocanase</shortName>
        <ecNumber evidence="3 10">4.2.1.49</ecNumber>
    </recommendedName>
    <alternativeName>
        <fullName evidence="7 10">Imidazolonepropionate hydrolase</fullName>
    </alternativeName>
</protein>
<evidence type="ECO:0000256" key="4">
    <source>
        <dbReference type="ARBA" id="ARBA00022808"/>
    </source>
</evidence>
<evidence type="ECO:0000256" key="6">
    <source>
        <dbReference type="ARBA" id="ARBA00023239"/>
    </source>
</evidence>
<dbReference type="InterPro" id="IPR036190">
    <property type="entry name" value="Urocanase_sf"/>
</dbReference>
<dbReference type="Pfam" id="PF01175">
    <property type="entry name" value="Urocanase"/>
    <property type="match status" value="1"/>
</dbReference>
<evidence type="ECO:0000256" key="8">
    <source>
        <dbReference type="ARBA" id="ARBA00047623"/>
    </source>
</evidence>
<dbReference type="SUPFAM" id="SSF111326">
    <property type="entry name" value="Urocanase"/>
    <property type="match status" value="1"/>
</dbReference>
<feature type="binding site" evidence="10">
    <location>
        <position position="515"/>
    </location>
    <ligand>
        <name>NAD(+)</name>
        <dbReference type="ChEBI" id="CHEBI:57540"/>
    </ligand>
</feature>
<dbReference type="PIRSF" id="PIRSF001423">
    <property type="entry name" value="Urocanate_hydrat"/>
    <property type="match status" value="1"/>
</dbReference>